<evidence type="ECO:0000256" key="5">
    <source>
        <dbReference type="ARBA" id="ARBA00017032"/>
    </source>
</evidence>
<dbReference type="FunFam" id="3.30.56.10:FF:000003">
    <property type="entry name" value="Phenylalanine--tRNA ligase beta subunit"/>
    <property type="match status" value="1"/>
</dbReference>
<dbReference type="InterPro" id="IPR040659">
    <property type="entry name" value="PhetRS_B1"/>
</dbReference>
<dbReference type="OrthoDB" id="1698572at2759"/>
<dbReference type="Gene3D" id="3.50.40.10">
    <property type="entry name" value="Phenylalanyl-trna Synthetase, Chain B, domain 3"/>
    <property type="match status" value="1"/>
</dbReference>
<evidence type="ECO:0000256" key="6">
    <source>
        <dbReference type="ARBA" id="ARBA00022490"/>
    </source>
</evidence>
<dbReference type="Pfam" id="PF18262">
    <property type="entry name" value="PhetRS_B1"/>
    <property type="match status" value="1"/>
</dbReference>
<dbReference type="GeneID" id="117741117"/>
<dbReference type="GO" id="GO:0005524">
    <property type="term" value="F:ATP binding"/>
    <property type="evidence" value="ECO:0007669"/>
    <property type="project" value="UniProtKB-KW"/>
</dbReference>
<proteinExistence type="inferred from homology"/>
<dbReference type="KEGG" id="clum:117741117"/>
<evidence type="ECO:0000256" key="7">
    <source>
        <dbReference type="ARBA" id="ARBA00022598"/>
    </source>
</evidence>
<dbReference type="InterPro" id="IPR041616">
    <property type="entry name" value="PheRS_beta_core"/>
</dbReference>
<dbReference type="GO" id="GO:0006432">
    <property type="term" value="P:phenylalanyl-tRNA aminoacylation"/>
    <property type="evidence" value="ECO:0007669"/>
    <property type="project" value="InterPro"/>
</dbReference>
<dbReference type="Pfam" id="PF03483">
    <property type="entry name" value="B3_4"/>
    <property type="match status" value="1"/>
</dbReference>
<comment type="similarity">
    <text evidence="3">Belongs to the phenylalanyl-tRNA synthetase beta subunit family. Type 2 subfamily.</text>
</comment>
<evidence type="ECO:0000256" key="13">
    <source>
        <dbReference type="ARBA" id="ARBA00023146"/>
    </source>
</evidence>
<comment type="subcellular location">
    <subcellularLocation>
        <location evidence="2">Cytoplasm</location>
    </subcellularLocation>
</comment>
<dbReference type="FunFam" id="3.50.40.10:FF:000002">
    <property type="entry name" value="phenylalanine--tRNA ligase beta subunit"/>
    <property type="match status" value="1"/>
</dbReference>
<dbReference type="Pfam" id="PF03484">
    <property type="entry name" value="B5"/>
    <property type="match status" value="1"/>
</dbReference>
<dbReference type="SMART" id="SM00873">
    <property type="entry name" value="B3_4"/>
    <property type="match status" value="1"/>
</dbReference>
<evidence type="ECO:0000313" key="17">
    <source>
        <dbReference type="Proteomes" id="UP000694565"/>
    </source>
</evidence>
<dbReference type="Gene3D" id="3.30.56.10">
    <property type="match status" value="2"/>
</dbReference>
<dbReference type="CTD" id="10056"/>
<evidence type="ECO:0000256" key="14">
    <source>
        <dbReference type="ARBA" id="ARBA00033189"/>
    </source>
</evidence>
<gene>
    <name evidence="16" type="primary">farsb</name>
</gene>
<keyword evidence="11" id="KW-0460">Magnesium</keyword>
<dbReference type="Gene3D" id="1.20.1050.130">
    <property type="match status" value="1"/>
</dbReference>
<dbReference type="InterPro" id="IPR045060">
    <property type="entry name" value="Phe-tRNA-ligase_IIc_bsu"/>
</dbReference>
<dbReference type="GO" id="GO:0004826">
    <property type="term" value="F:phenylalanine-tRNA ligase activity"/>
    <property type="evidence" value="ECO:0007669"/>
    <property type="project" value="UniProtKB-EC"/>
</dbReference>
<dbReference type="InterPro" id="IPR009061">
    <property type="entry name" value="DNA-bd_dom_put_sf"/>
</dbReference>
<evidence type="ECO:0000256" key="9">
    <source>
        <dbReference type="ARBA" id="ARBA00022741"/>
    </source>
</evidence>
<keyword evidence="8" id="KW-0479">Metal-binding</keyword>
<evidence type="ECO:0000256" key="12">
    <source>
        <dbReference type="ARBA" id="ARBA00022917"/>
    </source>
</evidence>
<evidence type="ECO:0000256" key="1">
    <source>
        <dbReference type="ARBA" id="ARBA00001946"/>
    </source>
</evidence>
<comment type="cofactor">
    <cofactor evidence="1">
        <name>Mg(2+)</name>
        <dbReference type="ChEBI" id="CHEBI:18420"/>
    </cofactor>
</comment>
<dbReference type="PANTHER" id="PTHR10947">
    <property type="entry name" value="PHENYLALANYL-TRNA SYNTHETASE BETA CHAIN AND LEUCINE-RICH REPEAT-CONTAINING PROTEIN 47"/>
    <property type="match status" value="1"/>
</dbReference>
<dbReference type="Gene3D" id="3.30.930.10">
    <property type="entry name" value="Bira Bifunctional Protein, Domain 2"/>
    <property type="match status" value="1"/>
</dbReference>
<keyword evidence="10" id="KW-0067">ATP-binding</keyword>
<keyword evidence="17" id="KW-1185">Reference proteome</keyword>
<organism evidence="16 17">
    <name type="scientific">Cyclopterus lumpus</name>
    <name type="common">Lumpsucker</name>
    <dbReference type="NCBI Taxonomy" id="8103"/>
    <lineage>
        <taxon>Eukaryota</taxon>
        <taxon>Metazoa</taxon>
        <taxon>Chordata</taxon>
        <taxon>Craniata</taxon>
        <taxon>Vertebrata</taxon>
        <taxon>Euteleostomi</taxon>
        <taxon>Actinopterygii</taxon>
        <taxon>Neopterygii</taxon>
        <taxon>Teleostei</taxon>
        <taxon>Neoteleostei</taxon>
        <taxon>Acanthomorphata</taxon>
        <taxon>Eupercaria</taxon>
        <taxon>Perciformes</taxon>
        <taxon>Cottioidei</taxon>
        <taxon>Cottales</taxon>
        <taxon>Cyclopteridae</taxon>
        <taxon>Cyclopterus</taxon>
    </lineage>
</organism>
<evidence type="ECO:0000313" key="16">
    <source>
        <dbReference type="Ensembl" id="ENSCLMP00005020244.1"/>
    </source>
</evidence>
<evidence type="ECO:0000256" key="4">
    <source>
        <dbReference type="ARBA" id="ARBA00012814"/>
    </source>
</evidence>
<dbReference type="InterPro" id="IPR036282">
    <property type="entry name" value="Glutathione-S-Trfase_C_sf"/>
</dbReference>
<keyword evidence="13" id="KW-0030">Aminoacyl-tRNA synthetase</keyword>
<dbReference type="InterPro" id="IPR020825">
    <property type="entry name" value="Phe-tRNA_synthase-like_B3/B4"/>
</dbReference>
<dbReference type="FunFam" id="3.30.930.10:FF:000032">
    <property type="entry name" value="Phenylalanine--tRNA ligase beta subunit"/>
    <property type="match status" value="1"/>
</dbReference>
<accession>A0A8C2XLT8</accession>
<dbReference type="PROSITE" id="PS51483">
    <property type="entry name" value="B5"/>
    <property type="match status" value="1"/>
</dbReference>
<dbReference type="SUPFAM" id="SSF55681">
    <property type="entry name" value="Class II aaRS and biotin synthetases"/>
    <property type="match status" value="1"/>
</dbReference>
<keyword evidence="7" id="KW-0436">Ligase</keyword>
<dbReference type="SUPFAM" id="SSF47616">
    <property type="entry name" value="GST C-terminal domain-like"/>
    <property type="match status" value="1"/>
</dbReference>
<dbReference type="SMART" id="SM00874">
    <property type="entry name" value="B5"/>
    <property type="match status" value="1"/>
</dbReference>
<keyword evidence="9" id="KW-0547">Nucleotide-binding</keyword>
<dbReference type="PANTHER" id="PTHR10947:SF0">
    <property type="entry name" value="PHENYLALANINE--TRNA LIGASE BETA SUBUNIT"/>
    <property type="match status" value="1"/>
</dbReference>
<dbReference type="InterPro" id="IPR005147">
    <property type="entry name" value="tRNA_synthase_B5-dom"/>
</dbReference>
<dbReference type="EC" id="6.1.1.20" evidence="4"/>
<protein>
    <recommendedName>
        <fullName evidence="5">Phenylalanine--tRNA ligase beta subunit</fullName>
        <ecNumber evidence="4">6.1.1.20</ecNumber>
    </recommendedName>
    <alternativeName>
        <fullName evidence="14">Phenylalanyl-tRNA synthetase beta subunit</fullName>
    </alternativeName>
</protein>
<keyword evidence="6" id="KW-0963">Cytoplasm</keyword>
<dbReference type="SUPFAM" id="SSF46955">
    <property type="entry name" value="Putative DNA-binding domain"/>
    <property type="match status" value="2"/>
</dbReference>
<sequence length="712" mass="78850">MPTVGVKRDLLFKALGRTYTDEEFDELCFEFGLELDEITSEKEIISREQGGSKASGASDVILYKIDVPANRYDLLCLEGLVRGLQVFKNKLEAPRYRRVAPVSGEPQKLIITKETAAVRPHAVAAVLRNITFTQERYDSFIELQDKLHQNVCRKRSLVAIGTHDLDTVSGPFTYTAKPPGDIRFKPLNQTKEYTAAQLMSLYKTDSHLKHFLHIIEDKPAYPVIYDSNGVVLSMPPIINGDHSKISLNTKNVFVECTATDLTKAKIVLDMMVTMFSEYCSQPFTVEEAEVVYPDGKTCKYPELAYRKEKLSSGFINRKVGINEPTEKIAQLLTKMCLRSEVTGVGDEIQVEIPPTRSDVIHACDIMEDAAMAYGFNNIPYTTPGTYTVANQFPLNKLTELLRQDLAAAGFTEALTFALCSKEDISDKLGKKISETRAVHIANPKTAEFQVARTTLLPGLLKTIAANRKMPLPLKLFEISDVVLKDETKDVGARNSRRFCAAYYNKSPGFEVIHGLLDRTMQLLAVKAARGDGYHIQASDDSTFFPGRCAEIFFRGKSVGRLGVLHPDVLGRFELAMPCSALEMDVEPFLGRTAETALAHEVAAAAAVHRPPPARPASTRTVFGDVSAPAGLRALDDFLADKSYVEGFEATQADAAVFDALPAAPGPALRHLARWYNHIESFRRERGGLPAAKGRFVLDAFEEHVDVDAFNKI</sequence>
<evidence type="ECO:0000256" key="11">
    <source>
        <dbReference type="ARBA" id="ARBA00022842"/>
    </source>
</evidence>
<reference evidence="16" key="1">
    <citation type="submission" date="2025-08" db="UniProtKB">
        <authorList>
            <consortium name="Ensembl"/>
        </authorList>
    </citation>
    <scope>IDENTIFICATION</scope>
</reference>
<name>A0A8C2XLT8_CYCLU</name>
<dbReference type="GeneTree" id="ENSGT00530000063489"/>
<evidence type="ECO:0000256" key="10">
    <source>
        <dbReference type="ARBA" id="ARBA00022840"/>
    </source>
</evidence>
<reference evidence="16" key="2">
    <citation type="submission" date="2025-09" db="UniProtKB">
        <authorList>
            <consortium name="Ensembl"/>
        </authorList>
    </citation>
    <scope>IDENTIFICATION</scope>
</reference>
<dbReference type="FunFam" id="3.30.56.10:FF:000010">
    <property type="entry name" value="Phenylalanyl-tRNA synthetase subunit beta"/>
    <property type="match status" value="1"/>
</dbReference>
<dbReference type="GO" id="GO:0003723">
    <property type="term" value="F:RNA binding"/>
    <property type="evidence" value="ECO:0007669"/>
    <property type="project" value="InterPro"/>
</dbReference>
<dbReference type="CDD" id="cd00769">
    <property type="entry name" value="PheRS_beta_core"/>
    <property type="match status" value="1"/>
</dbReference>
<dbReference type="GO" id="GO:0000287">
    <property type="term" value="F:magnesium ion binding"/>
    <property type="evidence" value="ECO:0007669"/>
    <property type="project" value="InterPro"/>
</dbReference>
<dbReference type="SUPFAM" id="SSF56037">
    <property type="entry name" value="PheT/TilS domain"/>
    <property type="match status" value="1"/>
</dbReference>
<evidence type="ECO:0000259" key="15">
    <source>
        <dbReference type="PROSITE" id="PS51483"/>
    </source>
</evidence>
<evidence type="ECO:0000256" key="2">
    <source>
        <dbReference type="ARBA" id="ARBA00004496"/>
    </source>
</evidence>
<dbReference type="NCBIfam" id="TIGR00471">
    <property type="entry name" value="pheT_arch"/>
    <property type="match status" value="1"/>
</dbReference>
<feature type="domain" description="B5" evidence="15">
    <location>
        <begin position="303"/>
        <end position="380"/>
    </location>
</feature>
<dbReference type="InterPro" id="IPR004531">
    <property type="entry name" value="Phe-tRNA-synth_IIc_bsu_arc_euk"/>
</dbReference>
<evidence type="ECO:0000256" key="8">
    <source>
        <dbReference type="ARBA" id="ARBA00022723"/>
    </source>
</evidence>
<dbReference type="InterPro" id="IPR005146">
    <property type="entry name" value="B3/B4_tRNA-bd"/>
</dbReference>
<dbReference type="Ensembl" id="ENSCLMT00005021280.1">
    <property type="protein sequence ID" value="ENSCLMP00005020244.1"/>
    <property type="gene ID" value="ENSCLMG00005010117.1"/>
</dbReference>
<keyword evidence="12" id="KW-0648">Protein biosynthesis</keyword>
<dbReference type="RefSeq" id="XP_034403779.1">
    <property type="nucleotide sequence ID" value="XM_034547888.1"/>
</dbReference>
<dbReference type="Pfam" id="PF17759">
    <property type="entry name" value="tRNA_synthFbeta"/>
    <property type="match status" value="1"/>
</dbReference>
<dbReference type="Proteomes" id="UP000694565">
    <property type="component" value="Unplaced"/>
</dbReference>
<dbReference type="InterPro" id="IPR045864">
    <property type="entry name" value="aa-tRNA-synth_II/BPL/LPL"/>
</dbReference>
<evidence type="ECO:0000256" key="3">
    <source>
        <dbReference type="ARBA" id="ARBA00007438"/>
    </source>
</evidence>
<dbReference type="AlphaFoldDB" id="A0A8C2XLT8"/>
<dbReference type="GO" id="GO:0009328">
    <property type="term" value="C:phenylalanine-tRNA ligase complex"/>
    <property type="evidence" value="ECO:0007669"/>
    <property type="project" value="TreeGrafter"/>
</dbReference>